<dbReference type="Proteomes" id="UP000054729">
    <property type="component" value="Unassembled WGS sequence"/>
</dbReference>
<protein>
    <submittedName>
        <fullName evidence="1">Uncharacterized protein</fullName>
    </submittedName>
</protein>
<gene>
    <name evidence="1" type="ORF">Lwal_0169</name>
</gene>
<evidence type="ECO:0000313" key="2">
    <source>
        <dbReference type="Proteomes" id="UP000054729"/>
    </source>
</evidence>
<evidence type="ECO:0000313" key="1">
    <source>
        <dbReference type="EMBL" id="KTD82950.1"/>
    </source>
</evidence>
<accession>A0A0W1ANP1</accession>
<comment type="caution">
    <text evidence="1">The sequence shown here is derived from an EMBL/GenBank/DDBJ whole genome shotgun (WGS) entry which is preliminary data.</text>
</comment>
<dbReference type="STRING" id="66969.Lwal_0169"/>
<dbReference type="EMBL" id="LNZB01000005">
    <property type="protein sequence ID" value="KTD82950.1"/>
    <property type="molecule type" value="Genomic_DNA"/>
</dbReference>
<reference evidence="1 2" key="1">
    <citation type="submission" date="2015-11" db="EMBL/GenBank/DDBJ databases">
        <title>Genomic analysis of 38 Legionella species identifies large and diverse effector repertoires.</title>
        <authorList>
            <person name="Burstein D."/>
            <person name="Amaro F."/>
            <person name="Zusman T."/>
            <person name="Lifshitz Z."/>
            <person name="Cohen O."/>
            <person name="Gilbert J.A."/>
            <person name="Pupko T."/>
            <person name="Shuman H.A."/>
            <person name="Segal G."/>
        </authorList>
    </citation>
    <scope>NUCLEOTIDE SEQUENCE [LARGE SCALE GENOMIC DNA]</scope>
    <source>
        <strain evidence="1 2">ATCC 51914</strain>
    </source>
</reference>
<keyword evidence="2" id="KW-1185">Reference proteome</keyword>
<name>A0A0W1ANP1_9GAMM</name>
<dbReference type="AlphaFoldDB" id="A0A0W1ANP1"/>
<sequence>MKVAYLINEFNYPELSASYHDYGQPCWISYSLDNFQEAILMNKSVDKLVSVKVAFKYWRDIRTCQGLSMGANKRAFRHLLTLLQCPRYLVLP</sequence>
<proteinExistence type="predicted"/>
<organism evidence="1 2">
    <name type="scientific">Legionella waltersii</name>
    <dbReference type="NCBI Taxonomy" id="66969"/>
    <lineage>
        <taxon>Bacteria</taxon>
        <taxon>Pseudomonadati</taxon>
        <taxon>Pseudomonadota</taxon>
        <taxon>Gammaproteobacteria</taxon>
        <taxon>Legionellales</taxon>
        <taxon>Legionellaceae</taxon>
        <taxon>Legionella</taxon>
    </lineage>
</organism>